<dbReference type="Proteomes" id="UP000242972">
    <property type="component" value="Unassembled WGS sequence"/>
</dbReference>
<evidence type="ECO:0000313" key="3">
    <source>
        <dbReference type="Proteomes" id="UP000242972"/>
    </source>
</evidence>
<organism evidence="2 3">
    <name type="scientific">Sulfobacillus benefaciens</name>
    <dbReference type="NCBI Taxonomy" id="453960"/>
    <lineage>
        <taxon>Bacteria</taxon>
        <taxon>Bacillati</taxon>
        <taxon>Bacillota</taxon>
        <taxon>Clostridia</taxon>
        <taxon>Eubacteriales</taxon>
        <taxon>Clostridiales Family XVII. Incertae Sedis</taxon>
        <taxon>Sulfobacillus</taxon>
    </lineage>
</organism>
<keyword evidence="2" id="KW-0808">Transferase</keyword>
<evidence type="ECO:0000259" key="1">
    <source>
        <dbReference type="Pfam" id="PF00814"/>
    </source>
</evidence>
<sequence length="230" mass="24119">MGYVKILGMDASGPSLAVGLLVDTVVAADFMWTRPRTAGSHLMAWVQQIVEQWGRPDAIVVGIGPGSFTGVRIAVTGAKALAFAWDIPVKGVSSLQAWAMNAPRESQVLVTTELRGPAFYAGYYRITAEGPQPIIADQAINGVLPSNFPTSEKVYVIGPLGESTEGLMRVGIRATPLPIALMGSSVALLGRKALIEGRADTPEALAPFYGRPPAITAMPSGSEQSIADGD</sequence>
<reference evidence="2 3" key="1">
    <citation type="journal article" date="2014" name="BMC Genomics">
        <title>Comparison of environmental and isolate Sulfobacillus genomes reveals diverse carbon, sulfur, nitrogen, and hydrogen metabolisms.</title>
        <authorList>
            <person name="Justice N.B."/>
            <person name="Norman A."/>
            <person name="Brown C.T."/>
            <person name="Singh A."/>
            <person name="Thomas B.C."/>
            <person name="Banfield J.F."/>
        </authorList>
    </citation>
    <scope>NUCLEOTIDE SEQUENCE [LARGE SCALE GENOMIC DNA]</scope>
    <source>
        <strain evidence="2">AMDSBA4</strain>
    </source>
</reference>
<dbReference type="GO" id="GO:0002949">
    <property type="term" value="P:tRNA threonylcarbamoyladenosine modification"/>
    <property type="evidence" value="ECO:0007669"/>
    <property type="project" value="InterPro"/>
</dbReference>
<dbReference type="AlphaFoldDB" id="A0A2T2XET9"/>
<accession>A0A2T2XET9</accession>
<gene>
    <name evidence="2" type="primary">tsaB</name>
    <name evidence="2" type="ORF">C7B46_11860</name>
</gene>
<dbReference type="EMBL" id="PXYW01000029">
    <property type="protein sequence ID" value="PSR33009.1"/>
    <property type="molecule type" value="Genomic_DNA"/>
</dbReference>
<protein>
    <submittedName>
        <fullName evidence="2">tRNA (Adenosine(37)-N6)-threonylcarbamoyltransferase complex dimerization subunit type 1 TsaB</fullName>
    </submittedName>
</protein>
<name>A0A2T2XET9_9FIRM</name>
<dbReference type="NCBIfam" id="TIGR03725">
    <property type="entry name" value="T6A_YeaZ"/>
    <property type="match status" value="1"/>
</dbReference>
<proteinExistence type="predicted"/>
<dbReference type="SUPFAM" id="SSF53067">
    <property type="entry name" value="Actin-like ATPase domain"/>
    <property type="match status" value="1"/>
</dbReference>
<dbReference type="InterPro" id="IPR022496">
    <property type="entry name" value="T6A_TsaB"/>
</dbReference>
<dbReference type="GO" id="GO:0016740">
    <property type="term" value="F:transferase activity"/>
    <property type="evidence" value="ECO:0007669"/>
    <property type="project" value="UniProtKB-KW"/>
</dbReference>
<dbReference type="InterPro" id="IPR000905">
    <property type="entry name" value="Gcp-like_dom"/>
</dbReference>
<feature type="domain" description="Gcp-like" evidence="1">
    <location>
        <begin position="42"/>
        <end position="139"/>
    </location>
</feature>
<dbReference type="InterPro" id="IPR043129">
    <property type="entry name" value="ATPase_NBD"/>
</dbReference>
<evidence type="ECO:0000313" key="2">
    <source>
        <dbReference type="EMBL" id="PSR33009.1"/>
    </source>
</evidence>
<dbReference type="Pfam" id="PF00814">
    <property type="entry name" value="TsaD"/>
    <property type="match status" value="1"/>
</dbReference>
<comment type="caution">
    <text evidence="2">The sequence shown here is derived from an EMBL/GenBank/DDBJ whole genome shotgun (WGS) entry which is preliminary data.</text>
</comment>
<dbReference type="Gene3D" id="3.30.420.40">
    <property type="match status" value="1"/>
</dbReference>